<organism evidence="2 3">
    <name type="scientific">Candidatus Woesebacteria bacterium RIFCSPHIGHO2_01_FULL_38_26b</name>
    <dbReference type="NCBI Taxonomy" id="1802491"/>
    <lineage>
        <taxon>Bacteria</taxon>
        <taxon>Candidatus Woeseibacteriota</taxon>
    </lineage>
</organism>
<evidence type="ECO:0000256" key="1">
    <source>
        <dbReference type="SAM" id="MobiDB-lite"/>
    </source>
</evidence>
<accession>A0A1F7Y241</accession>
<name>A0A1F7Y241_9BACT</name>
<dbReference type="EMBL" id="MGGD01000022">
    <property type="protein sequence ID" value="OGM20989.1"/>
    <property type="molecule type" value="Genomic_DNA"/>
</dbReference>
<dbReference type="AlphaFoldDB" id="A0A1F7Y241"/>
<feature type="region of interest" description="Disordered" evidence="1">
    <location>
        <begin position="1"/>
        <end position="28"/>
    </location>
</feature>
<evidence type="ECO:0000313" key="3">
    <source>
        <dbReference type="Proteomes" id="UP000176741"/>
    </source>
</evidence>
<gene>
    <name evidence="2" type="ORF">A2771_00285</name>
</gene>
<comment type="caution">
    <text evidence="2">The sequence shown here is derived from an EMBL/GenBank/DDBJ whole genome shotgun (WGS) entry which is preliminary data.</text>
</comment>
<dbReference type="Proteomes" id="UP000176741">
    <property type="component" value="Unassembled WGS sequence"/>
</dbReference>
<reference evidence="2 3" key="1">
    <citation type="journal article" date="2016" name="Nat. Commun.">
        <title>Thousands of microbial genomes shed light on interconnected biogeochemical processes in an aquifer system.</title>
        <authorList>
            <person name="Anantharaman K."/>
            <person name="Brown C.T."/>
            <person name="Hug L.A."/>
            <person name="Sharon I."/>
            <person name="Castelle C.J."/>
            <person name="Probst A.J."/>
            <person name="Thomas B.C."/>
            <person name="Singh A."/>
            <person name="Wilkins M.J."/>
            <person name="Karaoz U."/>
            <person name="Brodie E.L."/>
            <person name="Williams K.H."/>
            <person name="Hubbard S.S."/>
            <person name="Banfield J.F."/>
        </authorList>
    </citation>
    <scope>NUCLEOTIDE SEQUENCE [LARGE SCALE GENOMIC DNA]</scope>
</reference>
<evidence type="ECO:0000313" key="2">
    <source>
        <dbReference type="EMBL" id="OGM20989.1"/>
    </source>
</evidence>
<protein>
    <submittedName>
        <fullName evidence="2">Uncharacterized protein</fullName>
    </submittedName>
</protein>
<sequence>MSSIHERVQIKSGKITDNGGKDHISEIPITEEEQRKDILSDDRLDQCRRVMRELGIHDLLQDANNHLFQNGGRLVGYDGGLKNFMCYRELSPDYADGDTTVKNWNLNYFYSTQAVLFFTDIKRREVPDDIIGLFKVFKGYTGIKQALVVSTFTLDSGGATSGEQPRVNTSWGIINLNIIDETEQGQLITTDTHLYVENERIDYPLNRWVIGYRTGGSRFEYGDLYPTFETPKAFVYPETREFEMIKDNKPTGDLKNGLNGLKDIIADDLASQLVFRFGANLKNLHLYSWGRKVTGNVTY</sequence>
<proteinExistence type="predicted"/>